<keyword evidence="4" id="KW-1185">Reference proteome</keyword>
<comment type="caution">
    <text evidence="3">The sequence shown here is derived from an EMBL/GenBank/DDBJ whole genome shotgun (WGS) entry which is preliminary data.</text>
</comment>
<dbReference type="EMBL" id="JBGBPQ010000002">
    <property type="protein sequence ID" value="KAL1528663.1"/>
    <property type="molecule type" value="Genomic_DNA"/>
</dbReference>
<dbReference type="Gene3D" id="1.25.10.10">
    <property type="entry name" value="Leucine-rich Repeat Variant"/>
    <property type="match status" value="1"/>
</dbReference>
<dbReference type="PANTHER" id="PTHR22895:SF0">
    <property type="entry name" value="ARMADILLO REPEAT-CONTAINING PROTEIN 6"/>
    <property type="match status" value="1"/>
</dbReference>
<feature type="compositionally biased region" description="Acidic residues" evidence="2">
    <location>
        <begin position="33"/>
        <end position="46"/>
    </location>
</feature>
<evidence type="ECO:0000256" key="2">
    <source>
        <dbReference type="SAM" id="MobiDB-lite"/>
    </source>
</evidence>
<sequence>MLSSARLQEQLQQCCRCLPRAPPVNPTLKEDLLNEPEDTTANDDEPPPSPVVAPAPPSKPVVTSSKPKAQQKEPVKPVKPAAPLITPEMVLQMDAPAVIATMQNAEYQNDAALMSAACKQLRVLCRKDEACIVCDKLNAAELICATMSRHVGAATVQQQACAALINLCAGESFGRRDRAVSSGALPAIVDAMNTHLEYPGIQEMAFVAIQNICFGNDAKGTARKEQAIKAGAFEAIIAGILKFEDTPSLLDQGSATLRLLCNKNQLLKVQAMNAGAKKEWLKSSGLLSARVGGLLTNRKSRNAHLRDK</sequence>
<dbReference type="InterPro" id="IPR016024">
    <property type="entry name" value="ARM-type_fold"/>
</dbReference>
<evidence type="ECO:0000313" key="3">
    <source>
        <dbReference type="EMBL" id="KAL1528663.1"/>
    </source>
</evidence>
<gene>
    <name evidence="3" type="ORF">AB1Y20_010000</name>
</gene>
<feature type="region of interest" description="Disordered" evidence="2">
    <location>
        <begin position="18"/>
        <end position="80"/>
    </location>
</feature>
<protein>
    <submittedName>
        <fullName evidence="3">Uncharacterized protein</fullName>
    </submittedName>
</protein>
<organism evidence="3 4">
    <name type="scientific">Prymnesium parvum</name>
    <name type="common">Toxic golden alga</name>
    <dbReference type="NCBI Taxonomy" id="97485"/>
    <lineage>
        <taxon>Eukaryota</taxon>
        <taxon>Haptista</taxon>
        <taxon>Haptophyta</taxon>
        <taxon>Prymnesiophyceae</taxon>
        <taxon>Prymnesiales</taxon>
        <taxon>Prymnesiaceae</taxon>
        <taxon>Prymnesium</taxon>
    </lineage>
</organism>
<reference evidence="3 4" key="1">
    <citation type="journal article" date="2024" name="Science">
        <title>Giant polyketide synthase enzymes in the biosynthesis of giant marine polyether toxins.</title>
        <authorList>
            <person name="Fallon T.R."/>
            <person name="Shende V.V."/>
            <person name="Wierzbicki I.H."/>
            <person name="Pendleton A.L."/>
            <person name="Watervoot N.F."/>
            <person name="Auber R.P."/>
            <person name="Gonzalez D.J."/>
            <person name="Wisecaver J.H."/>
            <person name="Moore B.S."/>
        </authorList>
    </citation>
    <scope>NUCLEOTIDE SEQUENCE [LARGE SCALE GENOMIC DNA]</scope>
    <source>
        <strain evidence="3 4">12B1</strain>
    </source>
</reference>
<name>A0AB34K2G4_PRYPA</name>
<dbReference type="PANTHER" id="PTHR22895">
    <property type="entry name" value="ARMADILLO REPEAT-CONTAINING PROTEIN 6"/>
    <property type="match status" value="1"/>
</dbReference>
<dbReference type="SUPFAM" id="SSF48371">
    <property type="entry name" value="ARM repeat"/>
    <property type="match status" value="1"/>
</dbReference>
<evidence type="ECO:0000313" key="4">
    <source>
        <dbReference type="Proteomes" id="UP001515480"/>
    </source>
</evidence>
<dbReference type="Proteomes" id="UP001515480">
    <property type="component" value="Unassembled WGS sequence"/>
</dbReference>
<dbReference type="InterPro" id="IPR011989">
    <property type="entry name" value="ARM-like"/>
</dbReference>
<evidence type="ECO:0000256" key="1">
    <source>
        <dbReference type="ARBA" id="ARBA00022737"/>
    </source>
</evidence>
<proteinExistence type="predicted"/>
<keyword evidence="1" id="KW-0677">Repeat</keyword>
<dbReference type="AlphaFoldDB" id="A0AB34K2G4"/>
<accession>A0AB34K2G4</accession>
<feature type="compositionally biased region" description="Pro residues" evidence="2">
    <location>
        <begin position="47"/>
        <end position="59"/>
    </location>
</feature>